<dbReference type="EMBL" id="CABPRJ010000949">
    <property type="protein sequence ID" value="VVC31362.1"/>
    <property type="molecule type" value="Genomic_DNA"/>
</dbReference>
<name>A0A5E4MJ03_9HEMI</name>
<feature type="non-terminal residue" evidence="1">
    <location>
        <position position="73"/>
    </location>
</feature>
<dbReference type="AlphaFoldDB" id="A0A5E4MJ03"/>
<evidence type="ECO:0000313" key="2">
    <source>
        <dbReference type="Proteomes" id="UP000325440"/>
    </source>
</evidence>
<evidence type="ECO:0000313" key="1">
    <source>
        <dbReference type="EMBL" id="VVC31362.1"/>
    </source>
</evidence>
<dbReference type="OrthoDB" id="6631024at2759"/>
<protein>
    <submittedName>
        <fullName evidence="1">Uncharacterized protein</fullName>
    </submittedName>
</protein>
<reference evidence="1 2" key="1">
    <citation type="submission" date="2019-08" db="EMBL/GenBank/DDBJ databases">
        <authorList>
            <person name="Alioto T."/>
            <person name="Alioto T."/>
            <person name="Gomez Garrido J."/>
        </authorList>
    </citation>
    <scope>NUCLEOTIDE SEQUENCE [LARGE SCALE GENOMIC DNA]</scope>
</reference>
<proteinExistence type="predicted"/>
<organism evidence="1 2">
    <name type="scientific">Cinara cedri</name>
    <dbReference type="NCBI Taxonomy" id="506608"/>
    <lineage>
        <taxon>Eukaryota</taxon>
        <taxon>Metazoa</taxon>
        <taxon>Ecdysozoa</taxon>
        <taxon>Arthropoda</taxon>
        <taxon>Hexapoda</taxon>
        <taxon>Insecta</taxon>
        <taxon>Pterygota</taxon>
        <taxon>Neoptera</taxon>
        <taxon>Paraneoptera</taxon>
        <taxon>Hemiptera</taxon>
        <taxon>Sternorrhyncha</taxon>
        <taxon>Aphidomorpha</taxon>
        <taxon>Aphidoidea</taxon>
        <taxon>Aphididae</taxon>
        <taxon>Lachninae</taxon>
        <taxon>Cinara</taxon>
    </lineage>
</organism>
<gene>
    <name evidence="1" type="ORF">CINCED_3A013113</name>
</gene>
<dbReference type="Proteomes" id="UP000325440">
    <property type="component" value="Unassembled WGS sequence"/>
</dbReference>
<accession>A0A5E4MJ03</accession>
<keyword evidence="2" id="KW-1185">Reference proteome</keyword>
<sequence>MTKIEKVQRRFFLMIAHKINLAGYPTSVIERQCSMNSLQSRRNFIDILFVHRLLNGSIDCPDLLQKIYFNVPQ</sequence>